<dbReference type="EMBL" id="WUMU01000026">
    <property type="protein sequence ID" value="MXN20281.1"/>
    <property type="molecule type" value="Genomic_DNA"/>
</dbReference>
<organism evidence="1 2">
    <name type="scientific">Pseudooceanicola albus</name>
    <dbReference type="NCBI Taxonomy" id="2692189"/>
    <lineage>
        <taxon>Bacteria</taxon>
        <taxon>Pseudomonadati</taxon>
        <taxon>Pseudomonadota</taxon>
        <taxon>Alphaproteobacteria</taxon>
        <taxon>Rhodobacterales</taxon>
        <taxon>Paracoccaceae</taxon>
        <taxon>Pseudooceanicola</taxon>
    </lineage>
</organism>
<sequence>MSIAQRPPRAPGAALMAAGRLPFRADLHPDEAAPEAWRALTASGPEPLAVRRAGFAGPDGGLLPHAPGLRGLWDRLQAGLAPQAHRPLGLIYLHRGHQFDTASPVLADLLRLIGHRGAAWALRAETPAALADALDLARQIATLRGPLLVLSDPTRRLPDPARPCPALRFLLLGLPEDHRPAARLPSPSRSLVQETA</sequence>
<comment type="caution">
    <text evidence="1">The sequence shown here is derived from an EMBL/GenBank/DDBJ whole genome shotgun (WGS) entry which is preliminary data.</text>
</comment>
<evidence type="ECO:0000313" key="2">
    <source>
        <dbReference type="Proteomes" id="UP000477911"/>
    </source>
</evidence>
<dbReference type="AlphaFoldDB" id="A0A6L7G874"/>
<gene>
    <name evidence="1" type="ORF">GR170_20790</name>
</gene>
<evidence type="ECO:0000313" key="1">
    <source>
        <dbReference type="EMBL" id="MXN20281.1"/>
    </source>
</evidence>
<accession>A0A6L7G874</accession>
<dbReference type="Proteomes" id="UP000477911">
    <property type="component" value="Unassembled WGS sequence"/>
</dbReference>
<dbReference type="RefSeq" id="WP_160896407.1">
    <property type="nucleotide sequence ID" value="NZ_WUMU01000026.1"/>
</dbReference>
<reference evidence="1 2" key="1">
    <citation type="submission" date="2019-12" db="EMBL/GenBank/DDBJ databases">
        <authorList>
            <person name="Li M."/>
        </authorList>
    </citation>
    <scope>NUCLEOTIDE SEQUENCE [LARGE SCALE GENOMIC DNA]</scope>
    <source>
        <strain evidence="1 2">GBMRC 2024</strain>
    </source>
</reference>
<name>A0A6L7G874_9RHOB</name>
<protein>
    <submittedName>
        <fullName evidence="1">Uncharacterized protein</fullName>
    </submittedName>
</protein>
<proteinExistence type="predicted"/>
<keyword evidence="2" id="KW-1185">Reference proteome</keyword>